<sequence length="387" mass="43783">MPLHSGHTPDVELYDRHSAQQIPFPPTAEGRRAADLLLPWLERSASHYIANVTTDLYVLRLGDMLLPVTVNSGQYENSYVCSPYTHYVTYAKEELYKLNRPSLESMLSLLLGGVGLLLKAGRLNQAVQVNNGLLSTNLYPAQASALLPEGLRLLRTAFPEHAILFRSLTPGLNESWIRSLREERFRFVPSRQVYVFRPPNAKARWLIKRDRQLLAKNGYAVVTCDELSAEDIPRLKSLYDMLYLEKHSRCNPWFTEAFFAQALQSGTLRLHALRHQETGRLDAVLGFYGIDGVMTTPVFGYDTSLTKELGLYRMLSAVLIGLSEQLGLQLHESSGAAEFKRNRGAAADIEYSAVFDAHLPWSRRAGWIALDRLLNRIGVPLMRKWKL</sequence>
<evidence type="ECO:0000313" key="2">
    <source>
        <dbReference type="Proteomes" id="UP001057134"/>
    </source>
</evidence>
<gene>
    <name evidence="1" type="ORF">SK3146_00445</name>
</gene>
<dbReference type="SUPFAM" id="SSF55729">
    <property type="entry name" value="Acyl-CoA N-acyltransferases (Nat)"/>
    <property type="match status" value="1"/>
</dbReference>
<protein>
    <recommendedName>
        <fullName evidence="3">BioF2-like acetyltransferase domain-containing protein</fullName>
    </recommendedName>
</protein>
<keyword evidence="2" id="KW-1185">Reference proteome</keyword>
<organism evidence="1 2">
    <name type="scientific">Paenibacillus konkukensis</name>
    <dbReference type="NCBI Taxonomy" id="2020716"/>
    <lineage>
        <taxon>Bacteria</taxon>
        <taxon>Bacillati</taxon>
        <taxon>Bacillota</taxon>
        <taxon>Bacilli</taxon>
        <taxon>Bacillales</taxon>
        <taxon>Paenibacillaceae</taxon>
        <taxon>Paenibacillus</taxon>
    </lineage>
</organism>
<dbReference type="InterPro" id="IPR016181">
    <property type="entry name" value="Acyl_CoA_acyltransferase"/>
</dbReference>
<reference evidence="1" key="1">
    <citation type="submission" date="2018-02" db="EMBL/GenBank/DDBJ databases">
        <authorList>
            <person name="Kim S.-K."/>
            <person name="Jung H.-I."/>
            <person name="Lee S.-W."/>
        </authorList>
    </citation>
    <scope>NUCLEOTIDE SEQUENCE</scope>
    <source>
        <strain evidence="1">SK3146</strain>
    </source>
</reference>
<dbReference type="RefSeq" id="WP_249863530.1">
    <property type="nucleotide sequence ID" value="NZ_CP027059.1"/>
</dbReference>
<evidence type="ECO:0008006" key="3">
    <source>
        <dbReference type="Google" id="ProtNLM"/>
    </source>
</evidence>
<dbReference type="EMBL" id="CP027059">
    <property type="protein sequence ID" value="UQZ81289.1"/>
    <property type="molecule type" value="Genomic_DNA"/>
</dbReference>
<reference evidence="1" key="2">
    <citation type="journal article" date="2021" name="J Anim Sci Technol">
        <title>Complete genome sequence of Paenibacillus konkukensis sp. nov. SK3146 as a potential probiotic strain.</title>
        <authorList>
            <person name="Jung H.I."/>
            <person name="Park S."/>
            <person name="Niu K.M."/>
            <person name="Lee S.W."/>
            <person name="Kothari D."/>
            <person name="Yi K.J."/>
            <person name="Kim S.K."/>
        </authorList>
    </citation>
    <scope>NUCLEOTIDE SEQUENCE</scope>
    <source>
        <strain evidence="1">SK3146</strain>
    </source>
</reference>
<dbReference type="Proteomes" id="UP001057134">
    <property type="component" value="Chromosome"/>
</dbReference>
<name>A0ABY4RI41_9BACL</name>
<evidence type="ECO:0000313" key="1">
    <source>
        <dbReference type="EMBL" id="UQZ81289.1"/>
    </source>
</evidence>
<accession>A0ABY4RI41</accession>
<proteinExistence type="predicted"/>